<keyword evidence="5" id="KW-1015">Disulfide bond</keyword>
<comment type="similarity">
    <text evidence="1 7">Belongs to the class-II pyridine nucleotide-disulfide oxidoreductase family.</text>
</comment>
<reference evidence="10" key="2">
    <citation type="submission" date="2024-06" db="EMBL/GenBank/DDBJ databases">
        <authorList>
            <person name="Petrova K.O."/>
            <person name="Toshchakov S.V."/>
            <person name="Boltjanskaja Y.V."/>
            <person name="Kevbrin V."/>
        </authorList>
    </citation>
    <scope>NUCLEOTIDE SEQUENCE</scope>
    <source>
        <strain evidence="10">Z-910T</strain>
    </source>
</reference>
<keyword evidence="8" id="KW-0521">NADP</keyword>
<name>A0AAU7VN13_9FIRM</name>
<keyword evidence="6 7" id="KW-0676">Redox-active center</keyword>
<evidence type="ECO:0000256" key="6">
    <source>
        <dbReference type="ARBA" id="ARBA00023284"/>
    </source>
</evidence>
<sequence>MTYDVIIVGAGPAGLTAAIYTARAELKTMLIEKSAPGGQAATTDTIENYPGIETVSGPDLAMNMYTQATNLGVEISMDEIVDLKLDGDIKVIATESGEFKARTVIWATGVQPRKLEVEGEQKFTSRGVSYCATCDGALYKNKIVAVVGGGDSAIEEAIFLTRFAKKVYVIHRRDKLRATKFVQNKAFKNEKIEFLYDSIVKEIAGNNKVGNLIYENVKTKQQEVLEVDGIFVYIGNIPNTRLLHGQVNLTPGGFVEAKNGVETNINGVFSAGDVNDKYLRQVVTATADGAVAAVKAQHYIEFFNKEAK</sequence>
<dbReference type="InterPro" id="IPR023753">
    <property type="entry name" value="FAD/NAD-binding_dom"/>
</dbReference>
<dbReference type="EC" id="1.8.1.9" evidence="7"/>
<dbReference type="PROSITE" id="PS00573">
    <property type="entry name" value="PYRIDINE_REDOX_2"/>
    <property type="match status" value="1"/>
</dbReference>
<evidence type="ECO:0000256" key="2">
    <source>
        <dbReference type="ARBA" id="ARBA00022630"/>
    </source>
</evidence>
<dbReference type="PRINTS" id="PR00469">
    <property type="entry name" value="PNDRDTASEII"/>
</dbReference>
<proteinExistence type="inferred from homology"/>
<dbReference type="RefSeq" id="WP_350344184.1">
    <property type="nucleotide sequence ID" value="NZ_CP158367.1"/>
</dbReference>
<gene>
    <name evidence="10" type="primary">trxB</name>
    <name evidence="10" type="ORF">PRVXT_000563</name>
</gene>
<dbReference type="InterPro" id="IPR050097">
    <property type="entry name" value="Ferredoxin-NADP_redctase_2"/>
</dbReference>
<evidence type="ECO:0000256" key="7">
    <source>
        <dbReference type="RuleBase" id="RU003880"/>
    </source>
</evidence>
<dbReference type="GO" id="GO:0019430">
    <property type="term" value="P:removal of superoxide radicals"/>
    <property type="evidence" value="ECO:0007669"/>
    <property type="project" value="UniProtKB-UniRule"/>
</dbReference>
<comment type="catalytic activity">
    <reaction evidence="7">
        <text>[thioredoxin]-dithiol + NADP(+) = [thioredoxin]-disulfide + NADPH + H(+)</text>
        <dbReference type="Rhea" id="RHEA:20345"/>
        <dbReference type="Rhea" id="RHEA-COMP:10698"/>
        <dbReference type="Rhea" id="RHEA-COMP:10700"/>
        <dbReference type="ChEBI" id="CHEBI:15378"/>
        <dbReference type="ChEBI" id="CHEBI:29950"/>
        <dbReference type="ChEBI" id="CHEBI:50058"/>
        <dbReference type="ChEBI" id="CHEBI:57783"/>
        <dbReference type="ChEBI" id="CHEBI:58349"/>
        <dbReference type="EC" id="1.8.1.9"/>
    </reaction>
</comment>
<feature type="domain" description="FAD/NAD(P)-binding" evidence="9">
    <location>
        <begin position="3"/>
        <end position="289"/>
    </location>
</feature>
<dbReference type="AlphaFoldDB" id="A0AAU7VN13"/>
<evidence type="ECO:0000256" key="8">
    <source>
        <dbReference type="RuleBase" id="RU003881"/>
    </source>
</evidence>
<reference evidence="10" key="1">
    <citation type="journal article" date="2013" name="Extremophiles">
        <title>Proteinivorax tanatarense gen. nov., sp. nov., an anaerobic, haloalkaliphilic, proteolytic bacterium isolated from a decaying algal bloom, and proposal of Proteinivoraceae fam. nov.</title>
        <authorList>
            <person name="Kevbrin V."/>
            <person name="Boltyanskaya Y."/>
            <person name="Zhilina T."/>
            <person name="Kolganova T."/>
            <person name="Lavrentjeva E."/>
            <person name="Kuznetsov B."/>
        </authorList>
    </citation>
    <scope>NUCLEOTIDE SEQUENCE</scope>
    <source>
        <strain evidence="10">Z-910T</strain>
    </source>
</reference>
<protein>
    <recommendedName>
        <fullName evidence="7">Thioredoxin reductase</fullName>
        <ecNumber evidence="7">1.8.1.9</ecNumber>
    </recommendedName>
</protein>
<evidence type="ECO:0000256" key="1">
    <source>
        <dbReference type="ARBA" id="ARBA00009333"/>
    </source>
</evidence>
<comment type="subunit">
    <text evidence="7">Homodimer.</text>
</comment>
<keyword evidence="2 7" id="KW-0285">Flavoprotein</keyword>
<dbReference type="InterPro" id="IPR036188">
    <property type="entry name" value="FAD/NAD-bd_sf"/>
</dbReference>
<keyword evidence="3 7" id="KW-0274">FAD</keyword>
<dbReference type="Gene3D" id="3.50.50.60">
    <property type="entry name" value="FAD/NAD(P)-binding domain"/>
    <property type="match status" value="2"/>
</dbReference>
<dbReference type="InterPro" id="IPR005982">
    <property type="entry name" value="Thioredox_Rdtase"/>
</dbReference>
<evidence type="ECO:0000256" key="3">
    <source>
        <dbReference type="ARBA" id="ARBA00022827"/>
    </source>
</evidence>
<accession>A0AAU7VN13</accession>
<comment type="cofactor">
    <cofactor evidence="8">
        <name>FAD</name>
        <dbReference type="ChEBI" id="CHEBI:57692"/>
    </cofactor>
    <text evidence="8">Binds 1 FAD per subunit.</text>
</comment>
<evidence type="ECO:0000256" key="5">
    <source>
        <dbReference type="ARBA" id="ARBA00023157"/>
    </source>
</evidence>
<dbReference type="GO" id="GO:0004791">
    <property type="term" value="F:thioredoxin-disulfide reductase (NADPH) activity"/>
    <property type="evidence" value="ECO:0007669"/>
    <property type="project" value="UniProtKB-UniRule"/>
</dbReference>
<dbReference type="SUPFAM" id="SSF51905">
    <property type="entry name" value="FAD/NAD(P)-binding domain"/>
    <property type="match status" value="1"/>
</dbReference>
<organism evidence="10">
    <name type="scientific">Proteinivorax tanatarense</name>
    <dbReference type="NCBI Taxonomy" id="1260629"/>
    <lineage>
        <taxon>Bacteria</taxon>
        <taxon>Bacillati</taxon>
        <taxon>Bacillota</taxon>
        <taxon>Clostridia</taxon>
        <taxon>Eubacteriales</taxon>
        <taxon>Proteinivoracaceae</taxon>
        <taxon>Proteinivorax</taxon>
    </lineage>
</organism>
<evidence type="ECO:0000313" key="10">
    <source>
        <dbReference type="EMBL" id="XBX75440.1"/>
    </source>
</evidence>
<dbReference type="InterPro" id="IPR008255">
    <property type="entry name" value="Pyr_nucl-diS_OxRdtase_2_AS"/>
</dbReference>
<dbReference type="PANTHER" id="PTHR48105">
    <property type="entry name" value="THIOREDOXIN REDUCTASE 1-RELATED-RELATED"/>
    <property type="match status" value="1"/>
</dbReference>
<dbReference type="EMBL" id="CP158367">
    <property type="protein sequence ID" value="XBX75440.1"/>
    <property type="molecule type" value="Genomic_DNA"/>
</dbReference>
<dbReference type="Pfam" id="PF07992">
    <property type="entry name" value="Pyr_redox_2"/>
    <property type="match status" value="1"/>
</dbReference>
<evidence type="ECO:0000256" key="4">
    <source>
        <dbReference type="ARBA" id="ARBA00023002"/>
    </source>
</evidence>
<dbReference type="GO" id="GO:0005737">
    <property type="term" value="C:cytoplasm"/>
    <property type="evidence" value="ECO:0007669"/>
    <property type="project" value="InterPro"/>
</dbReference>
<evidence type="ECO:0000259" key="9">
    <source>
        <dbReference type="Pfam" id="PF07992"/>
    </source>
</evidence>
<dbReference type="PRINTS" id="PR00368">
    <property type="entry name" value="FADPNR"/>
</dbReference>
<dbReference type="NCBIfam" id="TIGR01292">
    <property type="entry name" value="TRX_reduct"/>
    <property type="match status" value="1"/>
</dbReference>
<keyword evidence="4 7" id="KW-0560">Oxidoreductase</keyword>